<dbReference type="InterPro" id="IPR001647">
    <property type="entry name" value="HTH_TetR"/>
</dbReference>
<gene>
    <name evidence="6" type="ORF">QJT80_07385</name>
</gene>
<feature type="DNA-binding region" description="H-T-H motif" evidence="4">
    <location>
        <begin position="32"/>
        <end position="51"/>
    </location>
</feature>
<evidence type="ECO:0000313" key="6">
    <source>
        <dbReference type="EMBL" id="WGZ92299.1"/>
    </source>
</evidence>
<organism evidence="6">
    <name type="scientific">Candidatus Thiocaldithrix dubininis</name>
    <dbReference type="NCBI Taxonomy" id="3080823"/>
    <lineage>
        <taxon>Bacteria</taxon>
        <taxon>Pseudomonadati</taxon>
        <taxon>Pseudomonadota</taxon>
        <taxon>Gammaproteobacteria</taxon>
        <taxon>Thiotrichales</taxon>
        <taxon>Thiotrichaceae</taxon>
        <taxon>Candidatus Thiocaldithrix</taxon>
    </lineage>
</organism>
<dbReference type="KEGG" id="tdu:QJT80_07385"/>
<dbReference type="EMBL" id="CP124755">
    <property type="protein sequence ID" value="WGZ92299.1"/>
    <property type="molecule type" value="Genomic_DNA"/>
</dbReference>
<dbReference type="SUPFAM" id="SSF46689">
    <property type="entry name" value="Homeodomain-like"/>
    <property type="match status" value="1"/>
</dbReference>
<keyword evidence="3" id="KW-0804">Transcription</keyword>
<dbReference type="PROSITE" id="PS01081">
    <property type="entry name" value="HTH_TETR_1"/>
    <property type="match status" value="1"/>
</dbReference>
<dbReference type="Gene3D" id="1.10.10.60">
    <property type="entry name" value="Homeodomain-like"/>
    <property type="match status" value="1"/>
</dbReference>
<reference evidence="6" key="1">
    <citation type="journal article" date="2023" name="Int. J. Mol. Sci.">
        <title>Metagenomics Revealed a New Genus 'Candidatus Thiocaldithrix dubininis' gen. nov., sp. nov. and a New Species 'Candidatus Thiothrix putei' sp. nov. in the Family Thiotrichaceae, Some Members of Which Have Traits of Both Na+- and H+-Motive Energetics.</title>
        <authorList>
            <person name="Ravin N.V."/>
            <person name="Muntyan M.S."/>
            <person name="Smolyakov D.D."/>
            <person name="Rudenko T.S."/>
            <person name="Beletsky A.V."/>
            <person name="Mardanov A.V."/>
            <person name="Grabovich M.Y."/>
        </authorList>
    </citation>
    <scope>NUCLEOTIDE SEQUENCE</scope>
    <source>
        <strain evidence="6">GKL-01</strain>
    </source>
</reference>
<sequence>MPYSSEHKPRTRERILTSAAKLFSHAGFEKVSIDQIMADAGLTRGAFYSHFADKSTLYAEAIQHASQYRFKRYTQTFDPEQITPFIEAYLSLTHLETDIPCALGFLITDISQRDEQVRATYTQMYERLLKNLAALGQDKTRTKHQYLAASVLLIGGVALARALNNEVLVQEILTACKRVSHDLLNS</sequence>
<dbReference type="Pfam" id="PF00440">
    <property type="entry name" value="TetR_N"/>
    <property type="match status" value="1"/>
</dbReference>
<dbReference type="Proteomes" id="UP001300672">
    <property type="component" value="Chromosome"/>
</dbReference>
<dbReference type="SUPFAM" id="SSF48498">
    <property type="entry name" value="Tetracyclin repressor-like, C-terminal domain"/>
    <property type="match status" value="1"/>
</dbReference>
<keyword evidence="1" id="KW-0805">Transcription regulation</keyword>
<name>A0AA95HC51_9GAMM</name>
<dbReference type="GO" id="GO:0003677">
    <property type="term" value="F:DNA binding"/>
    <property type="evidence" value="ECO:0007669"/>
    <property type="project" value="UniProtKB-UniRule"/>
</dbReference>
<keyword evidence="2 4" id="KW-0238">DNA-binding</keyword>
<evidence type="ECO:0000256" key="4">
    <source>
        <dbReference type="PROSITE-ProRule" id="PRU00335"/>
    </source>
</evidence>
<protein>
    <submittedName>
        <fullName evidence="6">TetR/AcrR family transcriptional regulator</fullName>
    </submittedName>
</protein>
<feature type="domain" description="HTH tetR-type" evidence="5">
    <location>
        <begin position="9"/>
        <end position="69"/>
    </location>
</feature>
<dbReference type="Gene3D" id="1.10.357.10">
    <property type="entry name" value="Tetracycline Repressor, domain 2"/>
    <property type="match status" value="1"/>
</dbReference>
<evidence type="ECO:0000256" key="3">
    <source>
        <dbReference type="ARBA" id="ARBA00023163"/>
    </source>
</evidence>
<reference evidence="6" key="2">
    <citation type="submission" date="2023-04" db="EMBL/GenBank/DDBJ databases">
        <authorList>
            <person name="Beletskiy A.V."/>
            <person name="Mardanov A.V."/>
            <person name="Ravin N.V."/>
        </authorList>
    </citation>
    <scope>NUCLEOTIDE SEQUENCE</scope>
    <source>
        <strain evidence="6">GKL-01</strain>
    </source>
</reference>
<dbReference type="PANTHER" id="PTHR47506">
    <property type="entry name" value="TRANSCRIPTIONAL REGULATORY PROTEIN"/>
    <property type="match status" value="1"/>
</dbReference>
<dbReference type="InterPro" id="IPR023772">
    <property type="entry name" value="DNA-bd_HTH_TetR-type_CS"/>
</dbReference>
<dbReference type="AlphaFoldDB" id="A0AA95HC51"/>
<dbReference type="InterPro" id="IPR009057">
    <property type="entry name" value="Homeodomain-like_sf"/>
</dbReference>
<dbReference type="InterPro" id="IPR036271">
    <property type="entry name" value="Tet_transcr_reg_TetR-rel_C_sf"/>
</dbReference>
<proteinExistence type="predicted"/>
<evidence type="ECO:0000256" key="2">
    <source>
        <dbReference type="ARBA" id="ARBA00023125"/>
    </source>
</evidence>
<dbReference type="PROSITE" id="PS50977">
    <property type="entry name" value="HTH_TETR_2"/>
    <property type="match status" value="1"/>
</dbReference>
<evidence type="ECO:0000256" key="1">
    <source>
        <dbReference type="ARBA" id="ARBA00023015"/>
    </source>
</evidence>
<evidence type="ECO:0000259" key="5">
    <source>
        <dbReference type="PROSITE" id="PS50977"/>
    </source>
</evidence>
<accession>A0AA95HC51</accession>
<dbReference type="PANTHER" id="PTHR47506:SF7">
    <property type="entry name" value="TRANSCRIPTIONAL REGULATORY PROTEIN"/>
    <property type="match status" value="1"/>
</dbReference>
<dbReference type="PRINTS" id="PR00455">
    <property type="entry name" value="HTHTETR"/>
</dbReference>